<reference evidence="2 3" key="1">
    <citation type="submission" date="2022-03" db="EMBL/GenBank/DDBJ databases">
        <authorList>
            <person name="Jo J.-H."/>
            <person name="Im W.-T."/>
        </authorList>
    </citation>
    <scope>NUCLEOTIDE SEQUENCE [LARGE SCALE GENOMIC DNA]</scope>
    <source>
        <strain evidence="2 3">SM33</strain>
    </source>
</reference>
<gene>
    <name evidence="2" type="ORF">LZ016_03220</name>
</gene>
<accession>A0ABS9VJG2</accession>
<keyword evidence="1" id="KW-1133">Transmembrane helix</keyword>
<dbReference type="EMBL" id="JAKZHW010000001">
    <property type="protein sequence ID" value="MCH8615118.1"/>
    <property type="molecule type" value="Genomic_DNA"/>
</dbReference>
<feature type="transmembrane region" description="Helical" evidence="1">
    <location>
        <begin position="174"/>
        <end position="197"/>
    </location>
</feature>
<evidence type="ECO:0000256" key="1">
    <source>
        <dbReference type="SAM" id="Phobius"/>
    </source>
</evidence>
<dbReference type="Proteomes" id="UP001203058">
    <property type="component" value="Unassembled WGS sequence"/>
</dbReference>
<keyword evidence="3" id="KW-1185">Reference proteome</keyword>
<dbReference type="RefSeq" id="WP_241445811.1">
    <property type="nucleotide sequence ID" value="NZ_JAKZHW010000001.1"/>
</dbReference>
<keyword evidence="1" id="KW-0812">Transmembrane</keyword>
<feature type="transmembrane region" description="Helical" evidence="1">
    <location>
        <begin position="324"/>
        <end position="348"/>
    </location>
</feature>
<feature type="transmembrane region" description="Helical" evidence="1">
    <location>
        <begin position="12"/>
        <end position="35"/>
    </location>
</feature>
<organism evidence="2 3">
    <name type="scientific">Sphingomonas telluris</name>
    <dbReference type="NCBI Taxonomy" id="2907998"/>
    <lineage>
        <taxon>Bacteria</taxon>
        <taxon>Pseudomonadati</taxon>
        <taxon>Pseudomonadota</taxon>
        <taxon>Alphaproteobacteria</taxon>
        <taxon>Sphingomonadales</taxon>
        <taxon>Sphingomonadaceae</taxon>
        <taxon>Sphingomonas</taxon>
    </lineage>
</organism>
<feature type="transmembrane region" description="Helical" evidence="1">
    <location>
        <begin position="360"/>
        <end position="377"/>
    </location>
</feature>
<sequence>MRSLPDHWANRLRPLWMVLFGLAVLTVMVSTIYAVRASYYTQPVIHEFGLDFDVTTSSELLVGTYAPQGETPTVPLKNKVVSIDGNPVPADLQVSQLAKRLDKAEGNPVKVVLRQPDGKLIELSQERHKVAISPADLNERNFRIWTRLATALFACVALLACGMLLALRRPNDPVAMLLAFAFIAMVAVGDPPMQFWLWTGKHYVIDIFGSVFFYLLLVGLAAFPDGVFVPRALRWLIPVGIPLAIFVSSPAVNEDLQGVVAIGGLFAVLACQVIRFRREPVGIVRQQIKWAGFGFAAGLLLVLAAVVLAAAIGDQSNFTPLMSLAVLVLFSLGLATMALGLIVALIRFRLWEADTVITRSAAYAVVTLIVGVVWAASSDLVKLVITEVMGHDSEAGATTVGAIIAAGVFSPTQSAVLGWTRKHFGGPLDQIHDSAKRLKSWGLTESPEEVATRALSIIDQAAHPAASAIVLDTAMGHELIAAREVTSADDSKLIEKLTIEDEESSVGTLLIGRRSDGNRYNKQEIEAIREIIPSLAEALRVARGRFSRESAMQQRMEEMAARLAQLEGGTPKPA</sequence>
<feature type="transmembrane region" description="Helical" evidence="1">
    <location>
        <begin position="258"/>
        <end position="276"/>
    </location>
</feature>
<name>A0ABS9VJG2_9SPHN</name>
<feature type="transmembrane region" description="Helical" evidence="1">
    <location>
        <begin position="203"/>
        <end position="223"/>
    </location>
</feature>
<feature type="transmembrane region" description="Helical" evidence="1">
    <location>
        <begin position="288"/>
        <end position="312"/>
    </location>
</feature>
<keyword evidence="1" id="KW-0472">Membrane</keyword>
<proteinExistence type="predicted"/>
<feature type="transmembrane region" description="Helical" evidence="1">
    <location>
        <begin position="144"/>
        <end position="167"/>
    </location>
</feature>
<evidence type="ECO:0000313" key="2">
    <source>
        <dbReference type="EMBL" id="MCH8615118.1"/>
    </source>
</evidence>
<evidence type="ECO:0000313" key="3">
    <source>
        <dbReference type="Proteomes" id="UP001203058"/>
    </source>
</evidence>
<comment type="caution">
    <text evidence="2">The sequence shown here is derived from an EMBL/GenBank/DDBJ whole genome shotgun (WGS) entry which is preliminary data.</text>
</comment>
<protein>
    <submittedName>
        <fullName evidence="2">Uncharacterized protein</fullName>
    </submittedName>
</protein>